<dbReference type="OMA" id="NGSEETY"/>
<dbReference type="InterPro" id="IPR007365">
    <property type="entry name" value="TFR-like_dimer_dom"/>
</dbReference>
<dbReference type="AlphaFoldDB" id="A0A9J7KNB2"/>
<feature type="domain" description="Transferrin receptor-like dimerisation" evidence="1">
    <location>
        <begin position="66"/>
        <end position="179"/>
    </location>
</feature>
<reference evidence="2" key="1">
    <citation type="journal article" date="2020" name="Nat. Ecol. Evol.">
        <title>Deeply conserved synteny resolves early events in vertebrate evolution.</title>
        <authorList>
            <person name="Simakov O."/>
            <person name="Marletaz F."/>
            <person name="Yue J.X."/>
            <person name="O'Connell B."/>
            <person name="Jenkins J."/>
            <person name="Brandt A."/>
            <person name="Calef R."/>
            <person name="Tung C.H."/>
            <person name="Huang T.K."/>
            <person name="Schmutz J."/>
            <person name="Satoh N."/>
            <person name="Yu J.K."/>
            <person name="Putnam N.H."/>
            <person name="Green R.E."/>
            <person name="Rokhsar D.S."/>
        </authorList>
    </citation>
    <scope>NUCLEOTIDE SEQUENCE [LARGE SCALE GENOMIC DNA]</scope>
    <source>
        <strain evidence="2">S238N-H82</strain>
    </source>
</reference>
<dbReference type="PANTHER" id="PTHR10404">
    <property type="entry name" value="N-ACETYLATED-ALPHA-LINKED ACIDIC DIPEPTIDASE"/>
    <property type="match status" value="1"/>
</dbReference>
<protein>
    <submittedName>
        <fullName evidence="3">N-acetylated-alpha-linked acidic dipeptidase</fullName>
    </submittedName>
</protein>
<evidence type="ECO:0000259" key="1">
    <source>
        <dbReference type="Pfam" id="PF04253"/>
    </source>
</evidence>
<dbReference type="Gene3D" id="3.40.630.10">
    <property type="entry name" value="Zn peptidases"/>
    <property type="match status" value="1"/>
</dbReference>
<dbReference type="InterPro" id="IPR039373">
    <property type="entry name" value="Peptidase_M28B"/>
</dbReference>
<sequence>MDLMERFVDPDFTVHRAMARISGELVRRLADSLVLPYDCRKYGPSLSAFLQATEQDFGSMLYNQGISIDALRSAVDNYTSAAEGFQRRVQAIDRKDPLQIRSLNDQMVQVNTAFIDIHQPHHFEKHVLYSPSGCATNRSAAFPGIVRTMCGGPVDDEGWEGVKKEVAAITSTIQSARDVISDVDSILGPS</sequence>
<dbReference type="KEGG" id="bfo:118409897"/>
<keyword evidence="2" id="KW-1185">Reference proteome</keyword>
<accession>A0A9J7KNB2</accession>
<dbReference type="GeneID" id="118409897"/>
<dbReference type="Proteomes" id="UP000001554">
    <property type="component" value="Chromosome 2"/>
</dbReference>
<evidence type="ECO:0000313" key="3">
    <source>
        <dbReference type="RefSeq" id="XP_035667164.1"/>
    </source>
</evidence>
<dbReference type="SUPFAM" id="SSF47672">
    <property type="entry name" value="Transferrin receptor-like dimerisation domain"/>
    <property type="match status" value="1"/>
</dbReference>
<dbReference type="RefSeq" id="XP_035667164.1">
    <property type="nucleotide sequence ID" value="XM_035811271.1"/>
</dbReference>
<evidence type="ECO:0000313" key="2">
    <source>
        <dbReference type="Proteomes" id="UP000001554"/>
    </source>
</evidence>
<dbReference type="PANTHER" id="PTHR10404:SF77">
    <property type="entry name" value="GLUTAMATE CARBOXYPEPTIDASE 2 HOMOLOG"/>
    <property type="match status" value="1"/>
</dbReference>
<gene>
    <name evidence="3" type="primary">LOC118409897</name>
</gene>
<proteinExistence type="predicted"/>
<dbReference type="InterPro" id="IPR036757">
    <property type="entry name" value="TFR-like_dimer_dom_sf"/>
</dbReference>
<name>A0A9J7KNB2_BRAFL</name>
<organism evidence="2 3">
    <name type="scientific">Branchiostoma floridae</name>
    <name type="common">Florida lancelet</name>
    <name type="synonym">Amphioxus</name>
    <dbReference type="NCBI Taxonomy" id="7739"/>
    <lineage>
        <taxon>Eukaryota</taxon>
        <taxon>Metazoa</taxon>
        <taxon>Chordata</taxon>
        <taxon>Cephalochordata</taxon>
        <taxon>Leptocardii</taxon>
        <taxon>Amphioxiformes</taxon>
        <taxon>Branchiostomatidae</taxon>
        <taxon>Branchiostoma</taxon>
    </lineage>
</organism>
<reference evidence="3" key="2">
    <citation type="submission" date="2025-08" db="UniProtKB">
        <authorList>
            <consortium name="RefSeq"/>
        </authorList>
    </citation>
    <scope>IDENTIFICATION</scope>
    <source>
        <strain evidence="3">S238N-H82</strain>
        <tissue evidence="3">Testes</tissue>
    </source>
</reference>
<dbReference type="Pfam" id="PF04253">
    <property type="entry name" value="TFR_dimer"/>
    <property type="match status" value="1"/>
</dbReference>
<dbReference type="Gene3D" id="1.20.930.40">
    <property type="entry name" value="Transferrin receptor-like, dimerisation domain"/>
    <property type="match status" value="1"/>
</dbReference>
<dbReference type="OrthoDB" id="5841748at2759"/>